<comment type="pathway">
    <text evidence="3 11">Carbohydrate degradation; pentose phosphate pathway; D-glyceraldehyde 3-phosphate and beta-D-fructose 6-phosphate from D-ribose 5-phosphate and D-xylulose 5-phosphate (non-oxidative stage): step 2/3.</text>
</comment>
<accession>A0A939RXI5</accession>
<dbReference type="GO" id="GO:0006098">
    <property type="term" value="P:pentose-phosphate shunt"/>
    <property type="evidence" value="ECO:0007669"/>
    <property type="project" value="UniProtKB-UniRule"/>
</dbReference>
<keyword evidence="8 11" id="KW-0570">Pentose shunt</keyword>
<evidence type="ECO:0000256" key="1">
    <source>
        <dbReference type="ARBA" id="ARBA00003518"/>
    </source>
</evidence>
<dbReference type="AlphaFoldDB" id="A0A939RXI5"/>
<dbReference type="CDD" id="cd00955">
    <property type="entry name" value="Transaldolase_like"/>
    <property type="match status" value="1"/>
</dbReference>
<evidence type="ECO:0000256" key="5">
    <source>
        <dbReference type="ARBA" id="ARBA00013151"/>
    </source>
</evidence>
<evidence type="ECO:0000313" key="13">
    <source>
        <dbReference type="Proteomes" id="UP000664398"/>
    </source>
</evidence>
<dbReference type="PIRSF" id="PIRSF036915">
    <property type="entry name" value="Trnald_Bac_Plnt"/>
    <property type="match status" value="1"/>
</dbReference>
<dbReference type="SUPFAM" id="SSF51569">
    <property type="entry name" value="Aldolase"/>
    <property type="match status" value="1"/>
</dbReference>
<comment type="similarity">
    <text evidence="4 11">Belongs to the transaldolase family. Type 2 subfamily.</text>
</comment>
<dbReference type="InterPro" id="IPR013785">
    <property type="entry name" value="Aldolase_TIM"/>
</dbReference>
<evidence type="ECO:0000256" key="2">
    <source>
        <dbReference type="ARBA" id="ARBA00004496"/>
    </source>
</evidence>
<evidence type="ECO:0000256" key="9">
    <source>
        <dbReference type="ARBA" id="ARBA00023270"/>
    </source>
</evidence>
<dbReference type="NCBIfam" id="NF002881">
    <property type="entry name" value="PRK03343.1"/>
    <property type="match status" value="1"/>
</dbReference>
<dbReference type="GO" id="GO:0005737">
    <property type="term" value="C:cytoplasm"/>
    <property type="evidence" value="ECO:0007669"/>
    <property type="project" value="UniProtKB-SubCell"/>
</dbReference>
<dbReference type="EC" id="2.2.1.2" evidence="5 11"/>
<dbReference type="HAMAP" id="MF_00493">
    <property type="entry name" value="Transaldolase_2"/>
    <property type="match status" value="1"/>
</dbReference>
<comment type="function">
    <text evidence="1 11">Transaldolase is important for the balance of metabolites in the pentose-phosphate pathway.</text>
</comment>
<evidence type="ECO:0000256" key="6">
    <source>
        <dbReference type="ARBA" id="ARBA00022490"/>
    </source>
</evidence>
<dbReference type="GO" id="GO:0004801">
    <property type="term" value="F:transaldolase activity"/>
    <property type="evidence" value="ECO:0007669"/>
    <property type="project" value="UniProtKB-UniRule"/>
</dbReference>
<evidence type="ECO:0000313" key="12">
    <source>
        <dbReference type="EMBL" id="MBO1804728.1"/>
    </source>
</evidence>
<evidence type="ECO:0000256" key="10">
    <source>
        <dbReference type="ARBA" id="ARBA00048810"/>
    </source>
</evidence>
<keyword evidence="6 11" id="KW-0963">Cytoplasm</keyword>
<evidence type="ECO:0000256" key="11">
    <source>
        <dbReference type="HAMAP-Rule" id="MF_00493"/>
    </source>
</evidence>
<dbReference type="InterPro" id="IPR018225">
    <property type="entry name" value="Transaldolase_AS"/>
</dbReference>
<dbReference type="Gene3D" id="3.20.20.70">
    <property type="entry name" value="Aldolase class I"/>
    <property type="match status" value="1"/>
</dbReference>
<dbReference type="PANTHER" id="PTHR10683">
    <property type="entry name" value="TRANSALDOLASE"/>
    <property type="match status" value="1"/>
</dbReference>
<dbReference type="InterPro" id="IPR001585">
    <property type="entry name" value="TAL/FSA"/>
</dbReference>
<reference evidence="12" key="1">
    <citation type="submission" date="2021-03" db="EMBL/GenBank/DDBJ databases">
        <title>Leucobacter chromiisoli sp. nov., isolated from chromium-containing soil of chemical plant.</title>
        <authorList>
            <person name="Xu Z."/>
        </authorList>
    </citation>
    <scope>NUCLEOTIDE SEQUENCE</scope>
    <source>
        <strain evidence="12">A2</strain>
    </source>
</reference>
<dbReference type="GO" id="GO:0005975">
    <property type="term" value="P:carbohydrate metabolic process"/>
    <property type="evidence" value="ECO:0007669"/>
    <property type="project" value="InterPro"/>
</dbReference>
<dbReference type="PROSITE" id="PS01054">
    <property type="entry name" value="TRANSALDOLASE_1"/>
    <property type="match status" value="1"/>
</dbReference>
<feature type="active site" description="Schiff-base intermediate with substrate" evidence="11">
    <location>
        <position position="140"/>
    </location>
</feature>
<keyword evidence="13" id="KW-1185">Reference proteome</keyword>
<evidence type="ECO:0000256" key="4">
    <source>
        <dbReference type="ARBA" id="ARBA00008426"/>
    </source>
</evidence>
<dbReference type="Pfam" id="PF00923">
    <property type="entry name" value="TAL_FSA"/>
    <property type="match status" value="1"/>
</dbReference>
<sequence length="368" mass="38967">MTTPTQSLSAAGVSVWLDDLSRSRIESGELARLIGDRDVVGVTTNPTIFAAAIGGGIGYGDRIAGCAARGLGASETIVELTTADVADACDIFADVYAATGGRDGRVSIEVEPGLARDAAGTAAQARELWAKVDRPNAMIKIPATVEGLEAITETIAAGISVNVTLIFSLERYRQVINAYLTGLEQARAAGIDLSTIHSVASFFVSRVDTEIDARLTAIGTPEALELKGKAAVANARLAYEVYEQSFATERAKQLLGLGANPQRPLWASTGVKDPSLPDTLYVSELVAPGVVNTMPEATLNAFADHGEVRGDTVTSEYLESNQLLNAIDAQGIDYNEVTAKLETEGLSKFDASWDELCETVERALEEQR</sequence>
<dbReference type="EMBL" id="JAGDYL010000006">
    <property type="protein sequence ID" value="MBO1804728.1"/>
    <property type="molecule type" value="Genomic_DNA"/>
</dbReference>
<evidence type="ECO:0000256" key="3">
    <source>
        <dbReference type="ARBA" id="ARBA00004857"/>
    </source>
</evidence>
<evidence type="ECO:0000256" key="8">
    <source>
        <dbReference type="ARBA" id="ARBA00023126"/>
    </source>
</evidence>
<dbReference type="InterPro" id="IPR004732">
    <property type="entry name" value="Transaldolase_2"/>
</dbReference>
<proteinExistence type="inferred from homology"/>
<keyword evidence="9 11" id="KW-0704">Schiff base</keyword>
<evidence type="ECO:0000256" key="7">
    <source>
        <dbReference type="ARBA" id="ARBA00022679"/>
    </source>
</evidence>
<protein>
    <recommendedName>
        <fullName evidence="5 11">Transaldolase</fullName>
        <ecNumber evidence="5 11">2.2.1.2</ecNumber>
    </recommendedName>
</protein>
<keyword evidence="7 11" id="KW-0808">Transferase</keyword>
<organism evidence="12 13">
    <name type="scientific">Leucobacter ruminantium</name>
    <dbReference type="NCBI Taxonomy" id="1289170"/>
    <lineage>
        <taxon>Bacteria</taxon>
        <taxon>Bacillati</taxon>
        <taxon>Actinomycetota</taxon>
        <taxon>Actinomycetes</taxon>
        <taxon>Micrococcales</taxon>
        <taxon>Microbacteriaceae</taxon>
        <taxon>Leucobacter</taxon>
    </lineage>
</organism>
<comment type="caution">
    <text evidence="12">The sequence shown here is derived from an EMBL/GenBank/DDBJ whole genome shotgun (WGS) entry which is preliminary data.</text>
</comment>
<comment type="catalytic activity">
    <reaction evidence="10 11">
        <text>D-sedoheptulose 7-phosphate + D-glyceraldehyde 3-phosphate = D-erythrose 4-phosphate + beta-D-fructose 6-phosphate</text>
        <dbReference type="Rhea" id="RHEA:17053"/>
        <dbReference type="ChEBI" id="CHEBI:16897"/>
        <dbReference type="ChEBI" id="CHEBI:57483"/>
        <dbReference type="ChEBI" id="CHEBI:57634"/>
        <dbReference type="ChEBI" id="CHEBI:59776"/>
        <dbReference type="EC" id="2.2.1.2"/>
    </reaction>
</comment>
<dbReference type="RefSeq" id="WP_208045210.1">
    <property type="nucleotide sequence ID" value="NZ_JAGDYL010000006.1"/>
</dbReference>
<gene>
    <name evidence="11 12" type="primary">tal</name>
    <name evidence="12" type="ORF">J4H91_05275</name>
</gene>
<dbReference type="NCBIfam" id="TIGR00876">
    <property type="entry name" value="tal_mycobact"/>
    <property type="match status" value="1"/>
</dbReference>
<dbReference type="Proteomes" id="UP000664398">
    <property type="component" value="Unassembled WGS sequence"/>
</dbReference>
<name>A0A939RXI5_9MICO</name>
<dbReference type="PANTHER" id="PTHR10683:SF31">
    <property type="entry name" value="TRANSALDOLASE"/>
    <property type="match status" value="1"/>
</dbReference>
<comment type="subcellular location">
    <subcellularLocation>
        <location evidence="2 11">Cytoplasm</location>
    </subcellularLocation>
</comment>